<dbReference type="AlphaFoldDB" id="A0A653E2V5"/>
<gene>
    <name evidence="1" type="ORF">PMYSY11_1979</name>
</gene>
<reference evidence="1" key="1">
    <citation type="submission" date="2019-02" db="EMBL/GenBank/DDBJ databases">
        <authorList>
            <consortium name="Genoscope - CEA"/>
            <person name="William W."/>
        </authorList>
    </citation>
    <scope>NUCLEOTIDE SEQUENCE [LARGE SCALE GENOMIC DNA]</scope>
    <source>
        <strain evidence="1">YSy11</strain>
    </source>
</reference>
<protein>
    <submittedName>
        <fullName evidence="1">Uncharacterized protein</fullName>
    </submittedName>
</protein>
<dbReference type="InterPro" id="IPR037914">
    <property type="entry name" value="SpoVT-AbrB_sf"/>
</dbReference>
<evidence type="ECO:0000313" key="1">
    <source>
        <dbReference type="EMBL" id="VEV97025.1"/>
    </source>
</evidence>
<proteinExistence type="predicted"/>
<organism evidence="1">
    <name type="scientific">Pseudomonas marincola</name>
    <dbReference type="NCBI Taxonomy" id="437900"/>
    <lineage>
        <taxon>Bacteria</taxon>
        <taxon>Pseudomonadati</taxon>
        <taxon>Pseudomonadota</taxon>
        <taxon>Gammaproteobacteria</taxon>
        <taxon>Pseudomonadales</taxon>
        <taxon>Pseudomonadaceae</taxon>
        <taxon>Pseudomonas</taxon>
    </lineage>
</organism>
<dbReference type="EMBL" id="LR215729">
    <property type="protein sequence ID" value="VEV97025.1"/>
    <property type="molecule type" value="Genomic_DNA"/>
</dbReference>
<dbReference type="Gene3D" id="2.10.260.10">
    <property type="match status" value="1"/>
</dbReference>
<accession>A0A653E2V5</accession>
<sequence>MWAFFVACDLSLPAASQGCLLFTMPAMLGHNAFSNPRGDMSTQQVVIEDWNGDGGIRIPDAALQELGVDVGDSLYLIEEFVGTTRCLVLSKTPRIPDRMDELVEAWDKGQ</sequence>
<dbReference type="SUPFAM" id="SSF89447">
    <property type="entry name" value="AbrB/MazE/MraZ-like"/>
    <property type="match status" value="1"/>
</dbReference>
<name>A0A653E2V5_9PSED</name>